<dbReference type="PANTHER" id="PTHR24113:SF12">
    <property type="entry name" value="RAN GTPASE-ACTIVATING PROTEIN 1"/>
    <property type="match status" value="1"/>
</dbReference>
<dbReference type="GO" id="GO:0005096">
    <property type="term" value="F:GTPase activator activity"/>
    <property type="evidence" value="ECO:0007669"/>
    <property type="project" value="UniProtKB-KW"/>
</dbReference>
<reference evidence="4" key="1">
    <citation type="submission" date="2021-02" db="EMBL/GenBank/DDBJ databases">
        <authorList>
            <person name="Dougan E. K."/>
            <person name="Rhodes N."/>
            <person name="Thang M."/>
            <person name="Chan C."/>
        </authorList>
    </citation>
    <scope>NUCLEOTIDE SEQUENCE</scope>
</reference>
<dbReference type="SUPFAM" id="SSF52047">
    <property type="entry name" value="RNI-like"/>
    <property type="match status" value="1"/>
</dbReference>
<sequence>MAAGDVPDTVPVPAEMESPAIELIRSPNDRHHVTLLSTRYSSRCRIDAPEDRAITFDQLTEVLSYALSACDRWQDLSTSEIQPLTSHGLDHYDVVNWILRPVSEANKGSFVEMVATCIQEPEYYLSHYFGQPVGDILQCVRHHLRTRHFSDDTPYWIWAYAHRYGQDDVLPDRIYSSPAWQAMSKSRGILLALGNSSVPLSRTWCLLEITLAMERRQAMDIAACSPEGVKLLTEHLTEVERKTEHQNPGAGFKQKSQREQTFPAEILLAALDIGLERSDASSKLDRNRILYKLLEERGVEIGSVPLHRLLEKMNIKLRAFFASMLWFPVLETESGKLQRTRTALADCIRANAARDCIELSFCASRIDDAHMAALARSMHKHLALVDLNFCMCPHITAKGMEDVAKCLPAKLRTLRLNFKLCSGIGQGGVDALSNSLPAGLTSLHLNLACNSEIRSLASLCRGIRSVQSLKFLDLDLSVVEYLSDKSLLALAEMLNDLCSLKHFLLLLKGCKSITDSGVVAILEGLPPVTLLKLDFAFCNISDESIESLANRVKSMPDLCVMHISFHGCQNISEASVGHLVQVLPSSLKGAKLNLCETPLPLTIQKHCRRLVTMRAWMPFKPFVSAVKEVPGPGQDVPGGTEKGLTLRSLDLFVRRGLVQTTAGKARLQARPGPPEAKALKALSAGRDRDLWQRASEEEERRLRRTFSEPYQRPLKALLPKVVHRAKGSDIASMAHPECMFSRPRTTHGGFSEPVWCP</sequence>
<dbReference type="InterPro" id="IPR027038">
    <property type="entry name" value="RanGap"/>
</dbReference>
<proteinExistence type="predicted"/>
<protein>
    <submittedName>
        <fullName evidence="4">Uncharacterized protein</fullName>
    </submittedName>
</protein>
<comment type="caution">
    <text evidence="4">The sequence shown here is derived from an EMBL/GenBank/DDBJ whole genome shotgun (WGS) entry which is preliminary data.</text>
</comment>
<dbReference type="InterPro" id="IPR032675">
    <property type="entry name" value="LRR_dom_sf"/>
</dbReference>
<dbReference type="Proteomes" id="UP000601435">
    <property type="component" value="Unassembled WGS sequence"/>
</dbReference>
<dbReference type="PANTHER" id="PTHR24113">
    <property type="entry name" value="RAN GTPASE-ACTIVATING PROTEIN 1"/>
    <property type="match status" value="1"/>
</dbReference>
<keyword evidence="5" id="KW-1185">Reference proteome</keyword>
<gene>
    <name evidence="4" type="ORF">SNEC2469_LOCUS25305</name>
</gene>
<dbReference type="AlphaFoldDB" id="A0A812ZTQ4"/>
<dbReference type="EMBL" id="CAJNJA010049709">
    <property type="protein sequence ID" value="CAE7838227.1"/>
    <property type="molecule type" value="Genomic_DNA"/>
</dbReference>
<dbReference type="GO" id="GO:0031267">
    <property type="term" value="F:small GTPase binding"/>
    <property type="evidence" value="ECO:0007669"/>
    <property type="project" value="TreeGrafter"/>
</dbReference>
<keyword evidence="3" id="KW-0677">Repeat</keyword>
<dbReference type="GO" id="GO:0005634">
    <property type="term" value="C:nucleus"/>
    <property type="evidence" value="ECO:0007669"/>
    <property type="project" value="TreeGrafter"/>
</dbReference>
<dbReference type="GO" id="GO:0005829">
    <property type="term" value="C:cytosol"/>
    <property type="evidence" value="ECO:0007669"/>
    <property type="project" value="TreeGrafter"/>
</dbReference>
<evidence type="ECO:0000313" key="5">
    <source>
        <dbReference type="Proteomes" id="UP000601435"/>
    </source>
</evidence>
<evidence type="ECO:0000256" key="1">
    <source>
        <dbReference type="ARBA" id="ARBA00022468"/>
    </source>
</evidence>
<keyword evidence="1" id="KW-0343">GTPase activation</keyword>
<dbReference type="OrthoDB" id="2585512at2759"/>
<dbReference type="GO" id="GO:0048471">
    <property type="term" value="C:perinuclear region of cytoplasm"/>
    <property type="evidence" value="ECO:0007669"/>
    <property type="project" value="TreeGrafter"/>
</dbReference>
<dbReference type="GO" id="GO:0006913">
    <property type="term" value="P:nucleocytoplasmic transport"/>
    <property type="evidence" value="ECO:0007669"/>
    <property type="project" value="TreeGrafter"/>
</dbReference>
<accession>A0A812ZTQ4</accession>
<evidence type="ECO:0000256" key="3">
    <source>
        <dbReference type="ARBA" id="ARBA00022737"/>
    </source>
</evidence>
<name>A0A812ZTQ4_9DINO</name>
<organism evidence="4 5">
    <name type="scientific">Symbiodinium necroappetens</name>
    <dbReference type="NCBI Taxonomy" id="1628268"/>
    <lineage>
        <taxon>Eukaryota</taxon>
        <taxon>Sar</taxon>
        <taxon>Alveolata</taxon>
        <taxon>Dinophyceae</taxon>
        <taxon>Suessiales</taxon>
        <taxon>Symbiodiniaceae</taxon>
        <taxon>Symbiodinium</taxon>
    </lineage>
</organism>
<keyword evidence="2" id="KW-0433">Leucine-rich repeat</keyword>
<evidence type="ECO:0000313" key="4">
    <source>
        <dbReference type="EMBL" id="CAE7838227.1"/>
    </source>
</evidence>
<dbReference type="Gene3D" id="3.80.10.10">
    <property type="entry name" value="Ribonuclease Inhibitor"/>
    <property type="match status" value="2"/>
</dbReference>
<evidence type="ECO:0000256" key="2">
    <source>
        <dbReference type="ARBA" id="ARBA00022614"/>
    </source>
</evidence>